<dbReference type="RefSeq" id="WP_145910105.1">
    <property type="nucleotide sequence ID" value="NZ_BAAAMZ010000009.1"/>
</dbReference>
<comment type="caution">
    <text evidence="1">The sequence shown here is derived from an EMBL/GenBank/DDBJ whole genome shotgun (WGS) entry which is preliminary data.</text>
</comment>
<protein>
    <submittedName>
        <fullName evidence="1">Uncharacterized protein</fullName>
    </submittedName>
</protein>
<reference evidence="1 2" key="1">
    <citation type="submission" date="2019-06" db="EMBL/GenBank/DDBJ databases">
        <title>Sequencing the genomes of 1000 actinobacteria strains.</title>
        <authorList>
            <person name="Klenk H.-P."/>
        </authorList>
    </citation>
    <scope>NUCLEOTIDE SEQUENCE [LARGE SCALE GENOMIC DNA]</scope>
    <source>
        <strain evidence="1 2">DSM 44826</strain>
    </source>
</reference>
<proteinExistence type="predicted"/>
<accession>A0A561T6V5</accession>
<dbReference type="AlphaFoldDB" id="A0A561T6V5"/>
<gene>
    <name evidence="1" type="ORF">FHX73_14319</name>
</gene>
<sequence>MTAGPVDWRASRALFAGILRRHGLDPEAVDDVEAAWAAFEEFAQVPVVGVADVADDGDGFIAEWGSYSWNDGLPSLCFGRQFAVPDREAGGQPQYWRVDLELCFAARPDLAGVGALEVQDTGFDFPATGPARAAALAGARALVHGYPQLVAMWRSRPVRSRLTLDQAG</sequence>
<name>A0A561T6V5_9ACTN</name>
<evidence type="ECO:0000313" key="1">
    <source>
        <dbReference type="EMBL" id="TWF82837.1"/>
    </source>
</evidence>
<evidence type="ECO:0000313" key="2">
    <source>
        <dbReference type="Proteomes" id="UP000317940"/>
    </source>
</evidence>
<organism evidence="1 2">
    <name type="scientific">Kitasatospora viridis</name>
    <dbReference type="NCBI Taxonomy" id="281105"/>
    <lineage>
        <taxon>Bacteria</taxon>
        <taxon>Bacillati</taxon>
        <taxon>Actinomycetota</taxon>
        <taxon>Actinomycetes</taxon>
        <taxon>Kitasatosporales</taxon>
        <taxon>Streptomycetaceae</taxon>
        <taxon>Kitasatospora</taxon>
    </lineage>
</organism>
<dbReference type="Proteomes" id="UP000317940">
    <property type="component" value="Unassembled WGS sequence"/>
</dbReference>
<dbReference type="OrthoDB" id="3298357at2"/>
<keyword evidence="2" id="KW-1185">Reference proteome</keyword>
<dbReference type="EMBL" id="VIWT01000004">
    <property type="protein sequence ID" value="TWF82837.1"/>
    <property type="molecule type" value="Genomic_DNA"/>
</dbReference>